<evidence type="ECO:0000256" key="7">
    <source>
        <dbReference type="ARBA" id="ARBA00030621"/>
    </source>
</evidence>
<evidence type="ECO:0000256" key="1">
    <source>
        <dbReference type="ARBA" id="ARBA00004123"/>
    </source>
</evidence>
<reference evidence="11 12" key="1">
    <citation type="submission" date="2024-02" db="EMBL/GenBank/DDBJ databases">
        <title>Chromosome-level genome assembly of the Eurasian Minnow (Phoxinus phoxinus).</title>
        <authorList>
            <person name="Oriowo T.O."/>
            <person name="Martin S."/>
            <person name="Stange M."/>
            <person name="Chrysostomakis Y."/>
            <person name="Brown T."/>
            <person name="Winkler S."/>
            <person name="Kukowka S."/>
            <person name="Myers E.W."/>
            <person name="Bohne A."/>
        </authorList>
    </citation>
    <scope>NUCLEOTIDE SEQUENCE [LARGE SCALE GENOMIC DNA]</scope>
    <source>
        <strain evidence="11">ZFMK-TIS-60720</strain>
        <tissue evidence="11">Whole Organism</tissue>
    </source>
</reference>
<dbReference type="SMART" id="SM00248">
    <property type="entry name" value="ANK"/>
    <property type="match status" value="2"/>
</dbReference>
<evidence type="ECO:0000256" key="6">
    <source>
        <dbReference type="ARBA" id="ARBA00023242"/>
    </source>
</evidence>
<dbReference type="PANTHER" id="PTHR15263:SF1">
    <property type="entry name" value="NF-KAPPA-B INHIBITOR-LIKE PROTEIN 1"/>
    <property type="match status" value="1"/>
</dbReference>
<evidence type="ECO:0000256" key="2">
    <source>
        <dbReference type="ARBA" id="ARBA00014259"/>
    </source>
</evidence>
<keyword evidence="3" id="KW-0597">Phosphoprotein</keyword>
<dbReference type="Proteomes" id="UP001364617">
    <property type="component" value="Unassembled WGS sequence"/>
</dbReference>
<dbReference type="InterPro" id="IPR036770">
    <property type="entry name" value="Ankyrin_rpt-contain_sf"/>
</dbReference>
<evidence type="ECO:0000256" key="9">
    <source>
        <dbReference type="PROSITE-ProRule" id="PRU00023"/>
    </source>
</evidence>
<evidence type="ECO:0000256" key="8">
    <source>
        <dbReference type="ARBA" id="ARBA00030802"/>
    </source>
</evidence>
<evidence type="ECO:0000256" key="3">
    <source>
        <dbReference type="ARBA" id="ARBA00022553"/>
    </source>
</evidence>
<keyword evidence="4" id="KW-0677">Repeat</keyword>
<dbReference type="GO" id="GO:0005634">
    <property type="term" value="C:nucleus"/>
    <property type="evidence" value="ECO:0007669"/>
    <property type="project" value="UniProtKB-SubCell"/>
</dbReference>
<keyword evidence="5 9" id="KW-0040">ANK repeat</keyword>
<name>A0AAN9CE75_9TELE</name>
<feature type="region of interest" description="Disordered" evidence="10">
    <location>
        <begin position="196"/>
        <end position="231"/>
    </location>
</feature>
<dbReference type="PANTHER" id="PTHR15263">
    <property type="entry name" value="I-KAPPA-B-LIKE PROTEIN IKBL"/>
    <property type="match status" value="1"/>
</dbReference>
<dbReference type="GO" id="GO:0043124">
    <property type="term" value="P:negative regulation of canonical NF-kappaB signal transduction"/>
    <property type="evidence" value="ECO:0007669"/>
    <property type="project" value="InterPro"/>
</dbReference>
<evidence type="ECO:0000313" key="12">
    <source>
        <dbReference type="Proteomes" id="UP001364617"/>
    </source>
</evidence>
<sequence length="361" mass="42113">MLKKKQRRVLRYVEEGSLMKLKSFLRKHKDLELNFTQGKKQRGPLHIVCSHGDDAILRLLLKHGADPLQTDRNGETPLHLAAKRALKHGKRAYDDLVVPLRKNCPEAMDIPNKAGVTPQDLLQWMKPEQENVKNESSNVDPEQQWREKLLGECQEEFFETYGQYDGDFVWDEKDDEDFGGWADRIRREYFTKQRAREQRVAASVGHKSKRSKGRKETEEDEKSRKDLQARLEREHEEYLQRAARKEEETRLGRKRRYEERCAATFSSSSSKAPEGLLGYEDIPWPAPRGSLEDMVGVMLHGADRSDLSTFRKVLRRQQALWHPDKFFQRCGSRLVDSDRKKILDTVTGLSQELNRLAQSLR</sequence>
<accession>A0AAN9CE75</accession>
<gene>
    <name evidence="11" type="ORF">R3I93_021414</name>
</gene>
<dbReference type="PROSITE" id="PS50297">
    <property type="entry name" value="ANK_REP_REGION"/>
    <property type="match status" value="1"/>
</dbReference>
<keyword evidence="12" id="KW-1185">Reference proteome</keyword>
<dbReference type="InterPro" id="IPR002110">
    <property type="entry name" value="Ankyrin_rpt"/>
</dbReference>
<protein>
    <recommendedName>
        <fullName evidence="2">NF-kappa-B inhibitor-like protein 1</fullName>
    </recommendedName>
    <alternativeName>
        <fullName evidence="7">Inhibitor of kappa B-like protein</fullName>
    </alternativeName>
    <alternativeName>
        <fullName evidence="8">Nuclear factor of kappa light polypeptide gene enhancer in B-cells inhibitor-like 1</fullName>
    </alternativeName>
</protein>
<dbReference type="Gene3D" id="1.25.40.20">
    <property type="entry name" value="Ankyrin repeat-containing domain"/>
    <property type="match status" value="1"/>
</dbReference>
<dbReference type="AlphaFoldDB" id="A0AAN9CE75"/>
<dbReference type="PROSITE" id="PS50088">
    <property type="entry name" value="ANK_REPEAT"/>
    <property type="match status" value="1"/>
</dbReference>
<comment type="subcellular location">
    <subcellularLocation>
        <location evidence="1">Nucleus</location>
    </subcellularLocation>
</comment>
<keyword evidence="6" id="KW-0539">Nucleus</keyword>
<comment type="caution">
    <text evidence="11">The sequence shown here is derived from an EMBL/GenBank/DDBJ whole genome shotgun (WGS) entry which is preliminary data.</text>
</comment>
<dbReference type="SUPFAM" id="SSF48403">
    <property type="entry name" value="Ankyrin repeat"/>
    <property type="match status" value="1"/>
</dbReference>
<dbReference type="InterPro" id="IPR038753">
    <property type="entry name" value="NFKBIL1"/>
</dbReference>
<evidence type="ECO:0000256" key="5">
    <source>
        <dbReference type="ARBA" id="ARBA00023043"/>
    </source>
</evidence>
<feature type="repeat" description="ANK" evidence="9">
    <location>
        <begin position="40"/>
        <end position="72"/>
    </location>
</feature>
<feature type="compositionally biased region" description="Basic and acidic residues" evidence="10">
    <location>
        <begin position="214"/>
        <end position="231"/>
    </location>
</feature>
<dbReference type="Pfam" id="PF12796">
    <property type="entry name" value="Ank_2"/>
    <property type="match status" value="1"/>
</dbReference>
<proteinExistence type="predicted"/>
<evidence type="ECO:0000256" key="4">
    <source>
        <dbReference type="ARBA" id="ARBA00022737"/>
    </source>
</evidence>
<organism evidence="11 12">
    <name type="scientific">Phoxinus phoxinus</name>
    <name type="common">Eurasian minnow</name>
    <dbReference type="NCBI Taxonomy" id="58324"/>
    <lineage>
        <taxon>Eukaryota</taxon>
        <taxon>Metazoa</taxon>
        <taxon>Chordata</taxon>
        <taxon>Craniata</taxon>
        <taxon>Vertebrata</taxon>
        <taxon>Euteleostomi</taxon>
        <taxon>Actinopterygii</taxon>
        <taxon>Neopterygii</taxon>
        <taxon>Teleostei</taxon>
        <taxon>Ostariophysi</taxon>
        <taxon>Cypriniformes</taxon>
        <taxon>Leuciscidae</taxon>
        <taxon>Phoxininae</taxon>
        <taxon>Phoxinus</taxon>
    </lineage>
</organism>
<evidence type="ECO:0000256" key="10">
    <source>
        <dbReference type="SAM" id="MobiDB-lite"/>
    </source>
</evidence>
<evidence type="ECO:0000313" key="11">
    <source>
        <dbReference type="EMBL" id="KAK7126026.1"/>
    </source>
</evidence>
<dbReference type="EMBL" id="JAYKXH010000023">
    <property type="protein sequence ID" value="KAK7126026.1"/>
    <property type="molecule type" value="Genomic_DNA"/>
</dbReference>